<dbReference type="Gene3D" id="3.10.20.90">
    <property type="entry name" value="Phosphatidylinositol 3-kinase Catalytic Subunit, Chain A, domain 1"/>
    <property type="match status" value="1"/>
</dbReference>
<dbReference type="GO" id="GO:0031397">
    <property type="term" value="P:negative regulation of protein ubiquitination"/>
    <property type="evidence" value="ECO:0007669"/>
    <property type="project" value="TreeGrafter"/>
</dbReference>
<dbReference type="Gene3D" id="3.30.1370.210">
    <property type="match status" value="1"/>
</dbReference>
<dbReference type="SUPFAM" id="SSF46934">
    <property type="entry name" value="UBA-like"/>
    <property type="match status" value="1"/>
</dbReference>
<accession>A0A5N5QTC9</accession>
<dbReference type="InterPro" id="IPR000571">
    <property type="entry name" value="Znf_CCCH"/>
</dbReference>
<protein>
    <submittedName>
        <fullName evidence="12">Uncharacterized protein</fullName>
    </submittedName>
</protein>
<feature type="domain" description="UBX" evidence="10">
    <location>
        <begin position="262"/>
        <end position="319"/>
    </location>
</feature>
<evidence type="ECO:0000256" key="6">
    <source>
        <dbReference type="ARBA" id="ARBA00023054"/>
    </source>
</evidence>
<dbReference type="AlphaFoldDB" id="A0A5N5QTC9"/>
<dbReference type="GO" id="GO:0008270">
    <property type="term" value="F:zinc ion binding"/>
    <property type="evidence" value="ECO:0007669"/>
    <property type="project" value="UniProtKB-KW"/>
</dbReference>
<dbReference type="SUPFAM" id="SSF90229">
    <property type="entry name" value="CCCH zinc finger"/>
    <property type="match status" value="1"/>
</dbReference>
<keyword evidence="6" id="KW-0175">Coiled coil</keyword>
<gene>
    <name evidence="12" type="ORF">CTheo_1623</name>
</gene>
<dbReference type="InterPro" id="IPR009060">
    <property type="entry name" value="UBA-like_sf"/>
</dbReference>
<evidence type="ECO:0000259" key="9">
    <source>
        <dbReference type="PROSITE" id="PS50030"/>
    </source>
</evidence>
<dbReference type="InterPro" id="IPR036855">
    <property type="entry name" value="Znf_CCCH_sf"/>
</dbReference>
<dbReference type="InterPro" id="IPR001012">
    <property type="entry name" value="UBX_dom"/>
</dbReference>
<dbReference type="Proteomes" id="UP000383932">
    <property type="component" value="Unassembled WGS sequence"/>
</dbReference>
<evidence type="ECO:0000256" key="1">
    <source>
        <dbReference type="ARBA" id="ARBA00004496"/>
    </source>
</evidence>
<dbReference type="PROSITE" id="PS50103">
    <property type="entry name" value="ZF_C3H1"/>
    <property type="match status" value="3"/>
</dbReference>
<proteinExistence type="predicted"/>
<reference evidence="12 13" key="1">
    <citation type="journal article" date="2019" name="Fungal Biol. Biotechnol.">
        <title>Draft genome sequence of fastidious pathogen Ceratobasidium theobromae, which causes vascular-streak dieback in Theobroma cacao.</title>
        <authorList>
            <person name="Ali S.S."/>
            <person name="Asman A."/>
            <person name="Shao J."/>
            <person name="Firmansyah A.P."/>
            <person name="Susilo A.W."/>
            <person name="Rosmana A."/>
            <person name="McMahon P."/>
            <person name="Junaid M."/>
            <person name="Guest D."/>
            <person name="Kheng T.Y."/>
            <person name="Meinhardt L.W."/>
            <person name="Bailey B.A."/>
        </authorList>
    </citation>
    <scope>NUCLEOTIDE SEQUENCE [LARGE SCALE GENOMIC DNA]</scope>
    <source>
        <strain evidence="12 13">CT2</strain>
    </source>
</reference>
<dbReference type="OrthoDB" id="250836at2759"/>
<feature type="zinc finger region" description="C3H1-type" evidence="7">
    <location>
        <begin position="316"/>
        <end position="344"/>
    </location>
</feature>
<dbReference type="PROSITE" id="PS50033">
    <property type="entry name" value="UBX"/>
    <property type="match status" value="1"/>
</dbReference>
<comment type="subcellular location">
    <subcellularLocation>
        <location evidence="1">Cytoplasm</location>
    </subcellularLocation>
</comment>
<dbReference type="InterPro" id="IPR013087">
    <property type="entry name" value="Znf_C2H2_type"/>
</dbReference>
<evidence type="ECO:0000256" key="2">
    <source>
        <dbReference type="ARBA" id="ARBA00022490"/>
    </source>
</evidence>
<keyword evidence="13" id="KW-1185">Reference proteome</keyword>
<organism evidence="12 13">
    <name type="scientific">Ceratobasidium theobromae</name>
    <dbReference type="NCBI Taxonomy" id="1582974"/>
    <lineage>
        <taxon>Eukaryota</taxon>
        <taxon>Fungi</taxon>
        <taxon>Dikarya</taxon>
        <taxon>Basidiomycota</taxon>
        <taxon>Agaricomycotina</taxon>
        <taxon>Agaricomycetes</taxon>
        <taxon>Cantharellales</taxon>
        <taxon>Ceratobasidiaceae</taxon>
        <taxon>Ceratobasidium</taxon>
    </lineage>
</organism>
<keyword evidence="2" id="KW-0963">Cytoplasm</keyword>
<dbReference type="GO" id="GO:1903094">
    <property type="term" value="P:negative regulation of protein K48-linked deubiquitination"/>
    <property type="evidence" value="ECO:0007669"/>
    <property type="project" value="TreeGrafter"/>
</dbReference>
<dbReference type="SUPFAM" id="SSF54236">
    <property type="entry name" value="Ubiquitin-like"/>
    <property type="match status" value="1"/>
</dbReference>
<evidence type="ECO:0000259" key="11">
    <source>
        <dbReference type="PROSITE" id="PS50103"/>
    </source>
</evidence>
<keyword evidence="3 7" id="KW-0479">Metal-binding</keyword>
<sequence length="579" mass="64009">MASDREQLLAMGFASDRVDWALKATNNAGLQPAMDHIFENEGKPVPDLAQVSSTSAPPPPANDDDEDMEALRAQYEGGAGDSAEGVPASGAVAQSIKCSQCGKIFRDTALANFHAEKSGHNQFEESTEEIKPLTDEEKKQKLEELRTRMIEKRALKAAEDAKEAKANELIRRKAGQDLGDIKEELQLKEAEKEARQRRQDKIDDAKAKAAVRAQIEADKKARAEKAAKEKALREGREYQQPPVSGVGGSTTASSAAPGAKSSEAKTTRLQIRLASGAPIVLTMSSDSIHQALHEVALHVESDNPQISSQTVTFATTFPRAICRYFSTPRGCRAGSTCLYAHSSAPGTSPRQEKQTCYFYNKGHCRRGTSCWYLHIKPDSKEVNDKPKESEDLVCSICFEVPTEFGLLEHSLAFIANTRKRSTDTDVVISNTNKTCPVCRAPSKFITPSSRFTPKDTPERARCVEGYKSTLGKIPCKYFTKSSPDNRFCPYGKDCFYQHQNDDGTPYIFAEGVDSMMEKYKARQIASRTTRATTAIMETIMATHHWVPHGLGGHYDSDEDYGYEESDFSDIDWLPTTLIF</sequence>
<feature type="zinc finger region" description="C3H1-type" evidence="7">
    <location>
        <begin position="469"/>
        <end position="501"/>
    </location>
</feature>
<feature type="region of interest" description="Disordered" evidence="8">
    <location>
        <begin position="216"/>
        <end position="265"/>
    </location>
</feature>
<evidence type="ECO:0000256" key="3">
    <source>
        <dbReference type="ARBA" id="ARBA00022723"/>
    </source>
</evidence>
<dbReference type="InterPro" id="IPR029071">
    <property type="entry name" value="Ubiquitin-like_domsf"/>
</dbReference>
<keyword evidence="4 7" id="KW-0863">Zinc-finger</keyword>
<feature type="compositionally biased region" description="Basic and acidic residues" evidence="8">
    <location>
        <begin position="216"/>
        <end position="237"/>
    </location>
</feature>
<dbReference type="GO" id="GO:0005634">
    <property type="term" value="C:nucleus"/>
    <property type="evidence" value="ECO:0007669"/>
    <property type="project" value="TreeGrafter"/>
</dbReference>
<evidence type="ECO:0000256" key="5">
    <source>
        <dbReference type="ARBA" id="ARBA00022833"/>
    </source>
</evidence>
<dbReference type="EMBL" id="SSOP01000014">
    <property type="protein sequence ID" value="KAB5594990.1"/>
    <property type="molecule type" value="Genomic_DNA"/>
</dbReference>
<evidence type="ECO:0000313" key="12">
    <source>
        <dbReference type="EMBL" id="KAB5594990.1"/>
    </source>
</evidence>
<evidence type="ECO:0000256" key="8">
    <source>
        <dbReference type="SAM" id="MobiDB-lite"/>
    </source>
</evidence>
<feature type="domain" description="C3H1-type" evidence="11">
    <location>
        <begin position="350"/>
        <end position="377"/>
    </location>
</feature>
<dbReference type="SMART" id="SM00356">
    <property type="entry name" value="ZnF_C3H1"/>
    <property type="match status" value="3"/>
</dbReference>
<evidence type="ECO:0000256" key="4">
    <source>
        <dbReference type="ARBA" id="ARBA00022771"/>
    </source>
</evidence>
<feature type="region of interest" description="Disordered" evidence="8">
    <location>
        <begin position="37"/>
        <end position="86"/>
    </location>
</feature>
<evidence type="ECO:0000259" key="10">
    <source>
        <dbReference type="PROSITE" id="PS50033"/>
    </source>
</evidence>
<dbReference type="PANTHER" id="PTHR46340">
    <property type="entry name" value="UBX DOMAIN-CONTAINING PROTEIN 1"/>
    <property type="match status" value="1"/>
</dbReference>
<dbReference type="PANTHER" id="PTHR46340:SF1">
    <property type="entry name" value="UBX DOMAIN-CONTAINING PROTEIN 1"/>
    <property type="match status" value="1"/>
</dbReference>
<evidence type="ECO:0000313" key="13">
    <source>
        <dbReference type="Proteomes" id="UP000383932"/>
    </source>
</evidence>
<feature type="region of interest" description="Disordered" evidence="8">
    <location>
        <begin position="118"/>
        <end position="138"/>
    </location>
</feature>
<comment type="caution">
    <text evidence="12">The sequence shown here is derived from an EMBL/GenBank/DDBJ whole genome shotgun (WGS) entry which is preliminary data.</text>
</comment>
<dbReference type="PROSITE" id="PS50030">
    <property type="entry name" value="UBA"/>
    <property type="match status" value="1"/>
</dbReference>
<dbReference type="Pfam" id="PF22562">
    <property type="entry name" value="UBA_7"/>
    <property type="match status" value="1"/>
</dbReference>
<evidence type="ECO:0000256" key="7">
    <source>
        <dbReference type="PROSITE-ProRule" id="PRU00723"/>
    </source>
</evidence>
<name>A0A5N5QTC9_9AGAM</name>
<keyword evidence="5 7" id="KW-0862">Zinc</keyword>
<dbReference type="GO" id="GO:0005737">
    <property type="term" value="C:cytoplasm"/>
    <property type="evidence" value="ECO:0007669"/>
    <property type="project" value="UniProtKB-SubCell"/>
</dbReference>
<feature type="zinc finger region" description="C3H1-type" evidence="7">
    <location>
        <begin position="350"/>
        <end position="377"/>
    </location>
</feature>
<feature type="domain" description="C3H1-type" evidence="11">
    <location>
        <begin position="469"/>
        <end position="501"/>
    </location>
</feature>
<feature type="region of interest" description="Disordered" evidence="8">
    <location>
        <begin position="158"/>
        <end position="180"/>
    </location>
</feature>
<dbReference type="InterPro" id="IPR015940">
    <property type="entry name" value="UBA"/>
</dbReference>
<dbReference type="GO" id="GO:0036435">
    <property type="term" value="F:K48-linked polyubiquitin modification-dependent protein binding"/>
    <property type="evidence" value="ECO:0007669"/>
    <property type="project" value="TreeGrafter"/>
</dbReference>
<feature type="domain" description="C3H1-type" evidence="11">
    <location>
        <begin position="316"/>
        <end position="344"/>
    </location>
</feature>
<dbReference type="Gene3D" id="1.10.8.10">
    <property type="entry name" value="DNA helicase RuvA subunit, C-terminal domain"/>
    <property type="match status" value="1"/>
</dbReference>
<feature type="compositionally biased region" description="Low complexity" evidence="8">
    <location>
        <begin position="249"/>
        <end position="259"/>
    </location>
</feature>
<feature type="domain" description="UBA" evidence="9">
    <location>
        <begin position="6"/>
        <end position="40"/>
    </location>
</feature>
<dbReference type="GO" id="GO:0032435">
    <property type="term" value="P:negative regulation of proteasomal ubiquitin-dependent protein catabolic process"/>
    <property type="evidence" value="ECO:0007669"/>
    <property type="project" value="TreeGrafter"/>
</dbReference>
<dbReference type="PROSITE" id="PS00028">
    <property type="entry name" value="ZINC_FINGER_C2H2_1"/>
    <property type="match status" value="1"/>
</dbReference>